<dbReference type="PANTHER" id="PTHR45255:SF1">
    <property type="entry name" value="DNAJ HOMOLOG SUBFAMILY C MEMBER 24"/>
    <property type="match status" value="1"/>
</dbReference>
<evidence type="ECO:0000256" key="6">
    <source>
        <dbReference type="ARBA" id="ARBA00023004"/>
    </source>
</evidence>
<evidence type="ECO:0000256" key="5">
    <source>
        <dbReference type="ARBA" id="ARBA00022833"/>
    </source>
</evidence>
<dbReference type="SMART" id="SM00271">
    <property type="entry name" value="DnaJ"/>
    <property type="match status" value="1"/>
</dbReference>
<feature type="domain" description="J" evidence="8">
    <location>
        <begin position="7"/>
        <end position="76"/>
    </location>
</feature>
<sequence length="153" mass="17372">MLGNAKDHYAVLGVYHTATHEEIKRAYHALSRKIHPDKKKETTVANKASTLEFHQLSIAWEVLGNPARRREYDQMMSSERNRSRGVVQGKVDLDDMKEDDEGYSYPCWCSGRYVIKESDLEAGRDMAPCSDCSLKIQVLFDVVLSDEESDNSG</sequence>
<dbReference type="InterPro" id="IPR036869">
    <property type="entry name" value="J_dom_sf"/>
</dbReference>
<evidence type="ECO:0000259" key="8">
    <source>
        <dbReference type="PROSITE" id="PS50076"/>
    </source>
</evidence>
<dbReference type="PROSITE" id="PS51074">
    <property type="entry name" value="DPH_MB"/>
    <property type="match status" value="1"/>
</dbReference>
<dbReference type="GO" id="GO:0001671">
    <property type="term" value="F:ATPase activator activity"/>
    <property type="evidence" value="ECO:0007669"/>
    <property type="project" value="TreeGrafter"/>
</dbReference>
<dbReference type="PROSITE" id="PS50076">
    <property type="entry name" value="DNAJ_2"/>
    <property type="match status" value="1"/>
</dbReference>
<keyword evidence="6" id="KW-0408">Iron</keyword>
<dbReference type="InterPro" id="IPR018253">
    <property type="entry name" value="DnaJ_domain_CS"/>
</dbReference>
<gene>
    <name evidence="10" type="ORF">GGH94_004699</name>
</gene>
<evidence type="ECO:0000256" key="3">
    <source>
        <dbReference type="ARBA" id="ARBA00021797"/>
    </source>
</evidence>
<dbReference type="Pfam" id="PF00226">
    <property type="entry name" value="DnaJ"/>
    <property type="match status" value="1"/>
</dbReference>
<evidence type="ECO:0000256" key="7">
    <source>
        <dbReference type="SAM" id="MobiDB-lite"/>
    </source>
</evidence>
<keyword evidence="4" id="KW-0479">Metal-binding</keyword>
<dbReference type="Gene3D" id="3.10.660.10">
    <property type="entry name" value="DPH Zinc finger"/>
    <property type="match status" value="1"/>
</dbReference>
<feature type="domain" description="DPH-type MB" evidence="9">
    <location>
        <begin position="87"/>
        <end position="141"/>
    </location>
</feature>
<dbReference type="SUPFAM" id="SSF144217">
    <property type="entry name" value="CSL zinc finger"/>
    <property type="match status" value="1"/>
</dbReference>
<keyword evidence="5" id="KW-0862">Zinc</keyword>
<evidence type="ECO:0000313" key="11">
    <source>
        <dbReference type="Proteomes" id="UP001140074"/>
    </source>
</evidence>
<dbReference type="Pfam" id="PF05207">
    <property type="entry name" value="Zn_ribbon_CSL"/>
    <property type="match status" value="1"/>
</dbReference>
<keyword evidence="11" id="KW-1185">Reference proteome</keyword>
<protein>
    <recommendedName>
        <fullName evidence="3">Diphthamide biosynthesis protein 4</fullName>
    </recommendedName>
</protein>
<dbReference type="AlphaFoldDB" id="A0A9W8IMX8"/>
<comment type="similarity">
    <text evidence="2">Belongs to the DPH4 family.</text>
</comment>
<feature type="region of interest" description="Disordered" evidence="7">
    <location>
        <begin position="74"/>
        <end position="93"/>
    </location>
</feature>
<dbReference type="SUPFAM" id="SSF46565">
    <property type="entry name" value="Chaperone J-domain"/>
    <property type="match status" value="1"/>
</dbReference>
<dbReference type="EMBL" id="JANBUY010000203">
    <property type="protein sequence ID" value="KAJ2861765.1"/>
    <property type="molecule type" value="Genomic_DNA"/>
</dbReference>
<dbReference type="PROSITE" id="PS00636">
    <property type="entry name" value="DNAJ_1"/>
    <property type="match status" value="1"/>
</dbReference>
<organism evidence="10 11">
    <name type="scientific">Coemansia aciculifera</name>
    <dbReference type="NCBI Taxonomy" id="417176"/>
    <lineage>
        <taxon>Eukaryota</taxon>
        <taxon>Fungi</taxon>
        <taxon>Fungi incertae sedis</taxon>
        <taxon>Zoopagomycota</taxon>
        <taxon>Kickxellomycotina</taxon>
        <taxon>Kickxellomycetes</taxon>
        <taxon>Kickxellales</taxon>
        <taxon>Kickxellaceae</taxon>
        <taxon>Coemansia</taxon>
    </lineage>
</organism>
<accession>A0A9W8IMX8</accession>
<proteinExistence type="inferred from homology"/>
<reference evidence="10" key="1">
    <citation type="submission" date="2022-07" db="EMBL/GenBank/DDBJ databases">
        <title>Phylogenomic reconstructions and comparative analyses of Kickxellomycotina fungi.</title>
        <authorList>
            <person name="Reynolds N.K."/>
            <person name="Stajich J.E."/>
            <person name="Barry K."/>
            <person name="Grigoriev I.V."/>
            <person name="Crous P."/>
            <person name="Smith M.E."/>
        </authorList>
    </citation>
    <scope>NUCLEOTIDE SEQUENCE</scope>
    <source>
        <strain evidence="10">RSA 476</strain>
    </source>
</reference>
<dbReference type="InterPro" id="IPR007872">
    <property type="entry name" value="DPH_MB_dom"/>
</dbReference>
<comment type="function">
    <text evidence="1">Required for the first step of diphthamide biosynthesis, the transfer of 3-amino-3-carboxypropyl from S-adenosyl-L-methionine to a histidine residue. Diphthamide is a post-translational modification of histidine which occurs in elongation factor 2.</text>
</comment>
<dbReference type="Proteomes" id="UP001140074">
    <property type="component" value="Unassembled WGS sequence"/>
</dbReference>
<dbReference type="CDD" id="cd06257">
    <property type="entry name" value="DnaJ"/>
    <property type="match status" value="1"/>
</dbReference>
<dbReference type="InterPro" id="IPR036671">
    <property type="entry name" value="DPH_MB_sf"/>
</dbReference>
<evidence type="ECO:0000259" key="9">
    <source>
        <dbReference type="PROSITE" id="PS51074"/>
    </source>
</evidence>
<dbReference type="InterPro" id="IPR001623">
    <property type="entry name" value="DnaJ_domain"/>
</dbReference>
<evidence type="ECO:0000256" key="4">
    <source>
        <dbReference type="ARBA" id="ARBA00022723"/>
    </source>
</evidence>
<comment type="caution">
    <text evidence="10">The sequence shown here is derived from an EMBL/GenBank/DDBJ whole genome shotgun (WGS) entry which is preliminary data.</text>
</comment>
<dbReference type="GO" id="GO:0008198">
    <property type="term" value="F:ferrous iron binding"/>
    <property type="evidence" value="ECO:0007669"/>
    <property type="project" value="TreeGrafter"/>
</dbReference>
<evidence type="ECO:0000256" key="1">
    <source>
        <dbReference type="ARBA" id="ARBA00003474"/>
    </source>
</evidence>
<dbReference type="Gene3D" id="1.10.287.110">
    <property type="entry name" value="DnaJ domain"/>
    <property type="match status" value="1"/>
</dbReference>
<evidence type="ECO:0000313" key="10">
    <source>
        <dbReference type="EMBL" id="KAJ2861765.1"/>
    </source>
</evidence>
<name>A0A9W8IMX8_9FUNG</name>
<dbReference type="PRINTS" id="PR00625">
    <property type="entry name" value="JDOMAIN"/>
</dbReference>
<evidence type="ECO:0000256" key="2">
    <source>
        <dbReference type="ARBA" id="ARBA00006169"/>
    </source>
</evidence>
<dbReference type="PANTHER" id="PTHR45255">
    <property type="entry name" value="DNAJ HOMOLOG SUBFAMILY C MEMBER 24"/>
    <property type="match status" value="1"/>
</dbReference>